<evidence type="ECO:0000313" key="2">
    <source>
        <dbReference type="EMBL" id="SDX44238.1"/>
    </source>
</evidence>
<dbReference type="AlphaFoldDB" id="A0A1H3BRA2"/>
<feature type="compositionally biased region" description="Polar residues" evidence="1">
    <location>
        <begin position="12"/>
        <end position="26"/>
    </location>
</feature>
<dbReference type="RefSeq" id="WP_156116111.1">
    <property type="nucleotide sequence ID" value="NZ_FNNA01000006.1"/>
</dbReference>
<dbReference type="Proteomes" id="UP000182944">
    <property type="component" value="Unassembled WGS sequence"/>
</dbReference>
<reference evidence="3" key="1">
    <citation type="submission" date="2016-10" db="EMBL/GenBank/DDBJ databases">
        <authorList>
            <person name="Varghese N."/>
            <person name="Submissions S."/>
        </authorList>
    </citation>
    <scope>NUCLEOTIDE SEQUENCE [LARGE SCALE GENOMIC DNA]</scope>
    <source>
        <strain evidence="3">DSM 29303</strain>
    </source>
</reference>
<organism evidence="2 3">
    <name type="scientific">Paracoccus sanguinis</name>
    <dbReference type="NCBI Taxonomy" id="1545044"/>
    <lineage>
        <taxon>Bacteria</taxon>
        <taxon>Pseudomonadati</taxon>
        <taxon>Pseudomonadota</taxon>
        <taxon>Alphaproteobacteria</taxon>
        <taxon>Rhodobacterales</taxon>
        <taxon>Paracoccaceae</taxon>
        <taxon>Paracoccus</taxon>
    </lineage>
</organism>
<keyword evidence="3" id="KW-1185">Reference proteome</keyword>
<protein>
    <submittedName>
        <fullName evidence="2">Uncharacterized protein</fullName>
    </submittedName>
</protein>
<feature type="region of interest" description="Disordered" evidence="1">
    <location>
        <begin position="1"/>
        <end position="57"/>
    </location>
</feature>
<name>A0A1H3BRA2_9RHOB</name>
<feature type="compositionally biased region" description="Basic and acidic residues" evidence="1">
    <location>
        <begin position="1"/>
        <end position="11"/>
    </location>
</feature>
<evidence type="ECO:0000313" key="3">
    <source>
        <dbReference type="Proteomes" id="UP000182944"/>
    </source>
</evidence>
<sequence>MADSDRTERQLGSKQPNGEQVSTPSHRPTGDFSMRPSAETVVVRQLATAPAKPKEKD</sequence>
<proteinExistence type="predicted"/>
<gene>
    <name evidence="2" type="ORF">SAMN05444276_106122</name>
</gene>
<evidence type="ECO:0000256" key="1">
    <source>
        <dbReference type="SAM" id="MobiDB-lite"/>
    </source>
</evidence>
<dbReference type="EMBL" id="FNNA01000006">
    <property type="protein sequence ID" value="SDX44238.1"/>
    <property type="molecule type" value="Genomic_DNA"/>
</dbReference>
<accession>A0A1H3BRA2</accession>